<evidence type="ECO:0000313" key="2">
    <source>
        <dbReference type="EMBL" id="KAH7092559.1"/>
    </source>
</evidence>
<dbReference type="AlphaFoldDB" id="A0A8K0RC39"/>
<dbReference type="PANTHER" id="PTHR33112">
    <property type="entry name" value="DOMAIN PROTEIN, PUTATIVE-RELATED"/>
    <property type="match status" value="1"/>
</dbReference>
<sequence length="539" mass="61668">MDDILPVIESCPHCPDVGNVPNKKLQRCYLVYHEPCDESVCCSSNVEEIPLCDSCRHMRLWHIVCCLDEQTRDWEEINLRGRCQEMSDPDTDCPLCQVINTAVGTAYDFETDPLDSSLCTRLLDTSKDAIDSQDCNFSAAIIRMYHREDGTHRPGDTCGQLEITIGDTNSDVPRIGQWVNWGVLKGAIRNDRNSNADRRHQDMELKDLESRFRVIDVANRCIRTVKNCNYAALSYVWGADRETSLVALKRNIEELRVKGSLSDAILPRTIADAIKVCEQLEQEYLWVDRLCVIQDDAKDKARQIGMMGKIFSSAGLVIAAAHGDSMNSGIPGVGHPRRARQQTVPLPGLTVTNVVRGRVEEPLEVWRTRGWKYQEAVLARRLLLFYETRVVYEGVQYTESEDRFDRVAFPQYRIFYETPSATGNPWSIFDYARHVQNYAARSLPFQIDTYAAFNGITQALFGQKSTHFALPLLHFNRALRWYTSRHVSKSFARDFGGVCFPTWSWTSMMNQECIIEFAEHGYYGSLVAWYKLTKRYSIL</sequence>
<name>A0A8K0RC39_9PLEO</name>
<reference evidence="2" key="1">
    <citation type="journal article" date="2021" name="Nat. Commun.">
        <title>Genetic determinants of endophytism in the Arabidopsis root mycobiome.</title>
        <authorList>
            <person name="Mesny F."/>
            <person name="Miyauchi S."/>
            <person name="Thiergart T."/>
            <person name="Pickel B."/>
            <person name="Atanasova L."/>
            <person name="Karlsson M."/>
            <person name="Huettel B."/>
            <person name="Barry K.W."/>
            <person name="Haridas S."/>
            <person name="Chen C."/>
            <person name="Bauer D."/>
            <person name="Andreopoulos W."/>
            <person name="Pangilinan J."/>
            <person name="LaButti K."/>
            <person name="Riley R."/>
            <person name="Lipzen A."/>
            <person name="Clum A."/>
            <person name="Drula E."/>
            <person name="Henrissat B."/>
            <person name="Kohler A."/>
            <person name="Grigoriev I.V."/>
            <person name="Martin F.M."/>
            <person name="Hacquard S."/>
        </authorList>
    </citation>
    <scope>NUCLEOTIDE SEQUENCE</scope>
    <source>
        <strain evidence="2">MPI-SDFR-AT-0120</strain>
    </source>
</reference>
<dbReference type="OrthoDB" id="5135333at2759"/>
<proteinExistence type="predicted"/>
<evidence type="ECO:0000313" key="3">
    <source>
        <dbReference type="Proteomes" id="UP000813461"/>
    </source>
</evidence>
<feature type="domain" description="Heterokaryon incompatibility" evidence="1">
    <location>
        <begin position="230"/>
        <end position="375"/>
    </location>
</feature>
<dbReference type="InterPro" id="IPR010730">
    <property type="entry name" value="HET"/>
</dbReference>
<dbReference type="Proteomes" id="UP000813461">
    <property type="component" value="Unassembled WGS sequence"/>
</dbReference>
<keyword evidence="3" id="KW-1185">Reference proteome</keyword>
<evidence type="ECO:0000259" key="1">
    <source>
        <dbReference type="Pfam" id="PF06985"/>
    </source>
</evidence>
<comment type="caution">
    <text evidence="2">The sequence shown here is derived from an EMBL/GenBank/DDBJ whole genome shotgun (WGS) entry which is preliminary data.</text>
</comment>
<dbReference type="EMBL" id="JAGMVJ010000003">
    <property type="protein sequence ID" value="KAH7092559.1"/>
    <property type="molecule type" value="Genomic_DNA"/>
</dbReference>
<gene>
    <name evidence="2" type="ORF">FB567DRAFT_240517</name>
</gene>
<organism evidence="2 3">
    <name type="scientific">Paraphoma chrysanthemicola</name>
    <dbReference type="NCBI Taxonomy" id="798071"/>
    <lineage>
        <taxon>Eukaryota</taxon>
        <taxon>Fungi</taxon>
        <taxon>Dikarya</taxon>
        <taxon>Ascomycota</taxon>
        <taxon>Pezizomycotina</taxon>
        <taxon>Dothideomycetes</taxon>
        <taxon>Pleosporomycetidae</taxon>
        <taxon>Pleosporales</taxon>
        <taxon>Pleosporineae</taxon>
        <taxon>Phaeosphaeriaceae</taxon>
        <taxon>Paraphoma</taxon>
    </lineage>
</organism>
<accession>A0A8K0RC39</accession>
<dbReference type="Pfam" id="PF06985">
    <property type="entry name" value="HET"/>
    <property type="match status" value="1"/>
</dbReference>
<dbReference type="PANTHER" id="PTHR33112:SF1">
    <property type="entry name" value="HETEROKARYON INCOMPATIBILITY DOMAIN-CONTAINING PROTEIN"/>
    <property type="match status" value="1"/>
</dbReference>
<protein>
    <submittedName>
        <fullName evidence="2">Heterokaryon incompatibility protein-domain-containing protein</fullName>
    </submittedName>
</protein>